<dbReference type="RefSeq" id="WP_179262171.1">
    <property type="nucleotide sequence ID" value="NZ_CP058601.1"/>
</dbReference>
<gene>
    <name evidence="3" type="ORF">HYG82_14845</name>
</gene>
<evidence type="ECO:0000313" key="4">
    <source>
        <dbReference type="Proteomes" id="UP000509241"/>
    </source>
</evidence>
<dbReference type="Proteomes" id="UP000509241">
    <property type="component" value="Chromosome"/>
</dbReference>
<sequence>MMDTKQNDTKQSGTEDERAVSPVISVVLMVVITVILAAAAASLALNTAEDQSAPATAGVSIENETGTPGLQVTLTALGDKTNAVECVGPSTPKETASSIGTTFNCSAGNTIVAVDTDGKQTTIRSDIDT</sequence>
<protein>
    <submittedName>
        <fullName evidence="3">Type IV pilin</fullName>
    </submittedName>
</protein>
<evidence type="ECO:0000256" key="1">
    <source>
        <dbReference type="SAM" id="Phobius"/>
    </source>
</evidence>
<feature type="domain" description="Archaeal Type IV pilin N-terminal" evidence="2">
    <location>
        <begin position="18"/>
        <end position="78"/>
    </location>
</feature>
<dbReference type="InterPro" id="IPR012859">
    <property type="entry name" value="Pilin_N_archaeal"/>
</dbReference>
<keyword evidence="1" id="KW-0472">Membrane</keyword>
<dbReference type="EMBL" id="CP058601">
    <property type="protein sequence ID" value="QLG50043.1"/>
    <property type="molecule type" value="Genomic_DNA"/>
</dbReference>
<name>A0A7D5K7J3_9EURY</name>
<reference evidence="3 4" key="1">
    <citation type="submission" date="2020-07" db="EMBL/GenBank/DDBJ databases">
        <authorList>
            <person name="Cui H."/>
        </authorList>
    </citation>
    <scope>NUCLEOTIDE SEQUENCE [LARGE SCALE GENOMIC DNA]</scope>
    <source>
        <strain evidence="3 4">YPL8</strain>
    </source>
</reference>
<dbReference type="AlphaFoldDB" id="A0A7D5K7J3"/>
<evidence type="ECO:0000313" key="3">
    <source>
        <dbReference type="EMBL" id="QLG50043.1"/>
    </source>
</evidence>
<dbReference type="GeneID" id="56034594"/>
<dbReference type="NCBIfam" id="TIGR02537">
    <property type="entry name" value="arch_flag_Nterm"/>
    <property type="match status" value="1"/>
</dbReference>
<evidence type="ECO:0000259" key="2">
    <source>
        <dbReference type="Pfam" id="PF07790"/>
    </source>
</evidence>
<organism evidence="3 4">
    <name type="scientific">Natrinema halophilum</name>
    <dbReference type="NCBI Taxonomy" id="1699371"/>
    <lineage>
        <taxon>Archaea</taxon>
        <taxon>Methanobacteriati</taxon>
        <taxon>Methanobacteriota</taxon>
        <taxon>Stenosarchaea group</taxon>
        <taxon>Halobacteria</taxon>
        <taxon>Halobacteriales</taxon>
        <taxon>Natrialbaceae</taxon>
        <taxon>Natrinema</taxon>
    </lineage>
</organism>
<keyword evidence="4" id="KW-1185">Reference proteome</keyword>
<dbReference type="KEGG" id="haly:HYG82_14845"/>
<keyword evidence="1" id="KW-1133">Transmembrane helix</keyword>
<proteinExistence type="predicted"/>
<dbReference type="InterPro" id="IPR013373">
    <property type="entry name" value="Flagellin/pilin_N_arc"/>
</dbReference>
<accession>A0A7D5K7J3</accession>
<keyword evidence="1" id="KW-0812">Transmembrane</keyword>
<feature type="transmembrane region" description="Helical" evidence="1">
    <location>
        <begin position="20"/>
        <end position="45"/>
    </location>
</feature>
<dbReference type="Pfam" id="PF07790">
    <property type="entry name" value="Pilin_N"/>
    <property type="match status" value="1"/>
</dbReference>